<dbReference type="InterPro" id="IPR019605">
    <property type="entry name" value="Misato_II_tubulin-like"/>
</dbReference>
<feature type="domain" description="Misato Segment II tubulin-like" evidence="4">
    <location>
        <begin position="3"/>
        <end position="127"/>
    </location>
</feature>
<evidence type="ECO:0000313" key="6">
    <source>
        <dbReference type="EMBL" id="PNW88767.1"/>
    </source>
</evidence>
<keyword evidence="3" id="KW-0496">Mitochondrion</keyword>
<dbReference type="Gene3D" id="3.40.50.1440">
    <property type="entry name" value="Tubulin/FtsZ, GTPase domain"/>
    <property type="match status" value="1"/>
</dbReference>
<dbReference type="GO" id="GO:0007005">
    <property type="term" value="P:mitochondrion organization"/>
    <property type="evidence" value="ECO:0007669"/>
    <property type="project" value="InterPro"/>
</dbReference>
<evidence type="ECO:0000256" key="1">
    <source>
        <dbReference type="ARBA" id="ARBA00004173"/>
    </source>
</evidence>
<dbReference type="Pfam" id="PF14881">
    <property type="entry name" value="Tubulin_3"/>
    <property type="match status" value="1"/>
</dbReference>
<protein>
    <recommendedName>
        <fullName evidence="8">Misato Segment II tubulin-like domain-containing protein</fullName>
    </recommendedName>
</protein>
<dbReference type="AlphaFoldDB" id="A0A2K3E7N0"/>
<evidence type="ECO:0000259" key="4">
    <source>
        <dbReference type="Pfam" id="PF10644"/>
    </source>
</evidence>
<evidence type="ECO:0000259" key="5">
    <source>
        <dbReference type="Pfam" id="PF14881"/>
    </source>
</evidence>
<comment type="similarity">
    <text evidence="2">Belongs to the misato family.</text>
</comment>
<dbReference type="FunCoup" id="A0A2K3E7N0">
    <property type="interactions" value="1194"/>
</dbReference>
<organism evidence="6 7">
    <name type="scientific">Chlamydomonas reinhardtii</name>
    <name type="common">Chlamydomonas smithii</name>
    <dbReference type="NCBI Taxonomy" id="3055"/>
    <lineage>
        <taxon>Eukaryota</taxon>
        <taxon>Viridiplantae</taxon>
        <taxon>Chlorophyta</taxon>
        <taxon>core chlorophytes</taxon>
        <taxon>Chlorophyceae</taxon>
        <taxon>CS clade</taxon>
        <taxon>Chlamydomonadales</taxon>
        <taxon>Chlamydomonadaceae</taxon>
        <taxon>Chlamydomonas</taxon>
    </lineage>
</organism>
<dbReference type="EMBL" id="CM008962">
    <property type="protein sequence ID" value="PNW88767.1"/>
    <property type="molecule type" value="Genomic_DNA"/>
</dbReference>
<dbReference type="GeneID" id="66052133"/>
<dbReference type="OrthoDB" id="271881at2759"/>
<name>A0A2K3E7N0_CHLRE</name>
<dbReference type="KEGG" id="cre:CHLRE_01g043700v5"/>
<dbReference type="InterPro" id="IPR029209">
    <property type="entry name" value="DML1/Misato_tubulin"/>
</dbReference>
<dbReference type="RefSeq" id="XP_042928757.1">
    <property type="nucleotide sequence ID" value="XM_043058843.1"/>
</dbReference>
<evidence type="ECO:0008006" key="8">
    <source>
        <dbReference type="Google" id="ProtNLM"/>
    </source>
</evidence>
<dbReference type="GO" id="GO:0005739">
    <property type="term" value="C:mitochondrion"/>
    <property type="evidence" value="ECO:0007669"/>
    <property type="project" value="UniProtKB-SubCell"/>
</dbReference>
<accession>A0A2K3E7N0</accession>
<reference evidence="6 7" key="1">
    <citation type="journal article" date="2007" name="Science">
        <title>The Chlamydomonas genome reveals the evolution of key animal and plant functions.</title>
        <authorList>
            <person name="Merchant S.S."/>
            <person name="Prochnik S.E."/>
            <person name="Vallon O."/>
            <person name="Harris E.H."/>
            <person name="Karpowicz S.J."/>
            <person name="Witman G.B."/>
            <person name="Terry A."/>
            <person name="Salamov A."/>
            <person name="Fritz-Laylin L.K."/>
            <person name="Marechal-Drouard L."/>
            <person name="Marshall W.F."/>
            <person name="Qu L.H."/>
            <person name="Nelson D.R."/>
            <person name="Sanderfoot A.A."/>
            <person name="Spalding M.H."/>
            <person name="Kapitonov V.V."/>
            <person name="Ren Q."/>
            <person name="Ferris P."/>
            <person name="Lindquist E."/>
            <person name="Shapiro H."/>
            <person name="Lucas S.M."/>
            <person name="Grimwood J."/>
            <person name="Schmutz J."/>
            <person name="Cardol P."/>
            <person name="Cerutti H."/>
            <person name="Chanfreau G."/>
            <person name="Chen C.L."/>
            <person name="Cognat V."/>
            <person name="Croft M.T."/>
            <person name="Dent R."/>
            <person name="Dutcher S."/>
            <person name="Fernandez E."/>
            <person name="Fukuzawa H."/>
            <person name="Gonzalez-Ballester D."/>
            <person name="Gonzalez-Halphen D."/>
            <person name="Hallmann A."/>
            <person name="Hanikenne M."/>
            <person name="Hippler M."/>
            <person name="Inwood W."/>
            <person name="Jabbari K."/>
            <person name="Kalanon M."/>
            <person name="Kuras R."/>
            <person name="Lefebvre P.A."/>
            <person name="Lemaire S.D."/>
            <person name="Lobanov A.V."/>
            <person name="Lohr M."/>
            <person name="Manuell A."/>
            <person name="Meier I."/>
            <person name="Mets L."/>
            <person name="Mittag M."/>
            <person name="Mittelmeier T."/>
            <person name="Moroney J.V."/>
            <person name="Moseley J."/>
            <person name="Napoli C."/>
            <person name="Nedelcu A.M."/>
            <person name="Niyogi K."/>
            <person name="Novoselov S.V."/>
            <person name="Paulsen I.T."/>
            <person name="Pazour G."/>
            <person name="Purton S."/>
            <person name="Ral J.P."/>
            <person name="Riano-Pachon D.M."/>
            <person name="Riekhof W."/>
            <person name="Rymarquis L."/>
            <person name="Schroda M."/>
            <person name="Stern D."/>
            <person name="Umen J."/>
            <person name="Willows R."/>
            <person name="Wilson N."/>
            <person name="Zimmer S.L."/>
            <person name="Allmer J."/>
            <person name="Balk J."/>
            <person name="Bisova K."/>
            <person name="Chen C.J."/>
            <person name="Elias M."/>
            <person name="Gendler K."/>
            <person name="Hauser C."/>
            <person name="Lamb M.R."/>
            <person name="Ledford H."/>
            <person name="Long J.C."/>
            <person name="Minagawa J."/>
            <person name="Page M.D."/>
            <person name="Pan J."/>
            <person name="Pootakham W."/>
            <person name="Roje S."/>
            <person name="Rose A."/>
            <person name="Stahlberg E."/>
            <person name="Terauchi A.M."/>
            <person name="Yang P."/>
            <person name="Ball S."/>
            <person name="Bowler C."/>
            <person name="Dieckmann C.L."/>
            <person name="Gladyshev V.N."/>
            <person name="Green P."/>
            <person name="Jorgensen R."/>
            <person name="Mayfield S."/>
            <person name="Mueller-Roeber B."/>
            <person name="Rajamani S."/>
            <person name="Sayre R.T."/>
            <person name="Brokstein P."/>
            <person name="Dubchak I."/>
            <person name="Goodstein D."/>
            <person name="Hornick L."/>
            <person name="Huang Y.W."/>
            <person name="Jhaveri J."/>
            <person name="Luo Y."/>
            <person name="Martinez D."/>
            <person name="Ngau W.C."/>
            <person name="Otillar B."/>
            <person name="Poliakov A."/>
            <person name="Porter A."/>
            <person name="Szajkowski L."/>
            <person name="Werner G."/>
            <person name="Zhou K."/>
            <person name="Grigoriev I.V."/>
            <person name="Rokhsar D.S."/>
            <person name="Grossman A.R."/>
        </authorList>
    </citation>
    <scope>NUCLEOTIDE SEQUENCE [LARGE SCALE GENOMIC DNA]</scope>
    <source>
        <strain evidence="7">CC-503</strain>
    </source>
</reference>
<dbReference type="Proteomes" id="UP000006906">
    <property type="component" value="Chromosome 1"/>
</dbReference>
<keyword evidence="7" id="KW-1185">Reference proteome</keyword>
<dbReference type="InParanoid" id="A0A2K3E7N0"/>
<dbReference type="InterPro" id="IPR036525">
    <property type="entry name" value="Tubulin/FtsZ_GTPase_sf"/>
</dbReference>
<dbReference type="PANTHER" id="PTHR13391:SF0">
    <property type="entry name" value="PROTEIN MISATO HOMOLOG 1"/>
    <property type="match status" value="1"/>
</dbReference>
<dbReference type="GO" id="GO:0005737">
    <property type="term" value="C:cytoplasm"/>
    <property type="evidence" value="ECO:0000318"/>
    <property type="project" value="GO_Central"/>
</dbReference>
<gene>
    <name evidence="6" type="ORF">CHLRE_01g043700v5</name>
</gene>
<proteinExistence type="inferred from homology"/>
<dbReference type="SUPFAM" id="SSF52490">
    <property type="entry name" value="Tubulin nucleotide-binding domain-like"/>
    <property type="match status" value="1"/>
</dbReference>
<feature type="domain" description="DML1/Misato tubulin" evidence="5">
    <location>
        <begin position="242"/>
        <end position="383"/>
    </location>
</feature>
<dbReference type="InterPro" id="IPR049942">
    <property type="entry name" value="DML1/Misato"/>
</dbReference>
<dbReference type="Gramene" id="PNW88767">
    <property type="protein sequence ID" value="PNW88767"/>
    <property type="gene ID" value="CHLRE_01g043700v5"/>
</dbReference>
<dbReference type="PANTHER" id="PTHR13391">
    <property type="entry name" value="MITOCHONDRIAL DISTRIBUTION REGULATOR MISATO"/>
    <property type="match status" value="1"/>
</dbReference>
<comment type="subcellular location">
    <subcellularLocation>
        <location evidence="1">Mitochondrion</location>
    </subcellularLocation>
</comment>
<evidence type="ECO:0000256" key="3">
    <source>
        <dbReference type="ARBA" id="ARBA00023128"/>
    </source>
</evidence>
<evidence type="ECO:0000256" key="2">
    <source>
        <dbReference type="ARBA" id="ARBA00008507"/>
    </source>
</evidence>
<dbReference type="Pfam" id="PF10644">
    <property type="entry name" value="Misat_Tub_SegII"/>
    <property type="match status" value="1"/>
</dbReference>
<dbReference type="OMA" id="TIQVGEF"/>
<evidence type="ECO:0000313" key="7">
    <source>
        <dbReference type="Proteomes" id="UP000006906"/>
    </source>
</evidence>
<sequence>MPKEIVTLSFGSYASFVSAHYWNLQDEAAGYSGREGWSEYADCVDYDTLFSSSEGRNGAMTYRPRAAWFDLAGSSGGASHRAEAAAAAAAAAAAGGGVAAVPTWTGGVDVHRAAPVARSAFAATLEQHEALDWDTLDEAEAARQQAVLEEAARLLDPAAAAAAARRRTGGAGTSSAAAAGARHWTDFCKVLVSPRMVVSLPGSWSGPSEHSLAAGWGAAAGGLLGGGGGGGLQMVEEGVDVVRLLAEACDSLAGFQILVDDQTGFGGYAAAVLSEVVEDFPGRPRVLFSLRQPGAWAGAADVAGPGLPVSTAQMTARARDELSEALALCRMSELASLYIPLAAPAVQLSSALPYMSSYNPALPFHTSALLAAAVDSAMLPTRLTGRRTPLGESVGVSDLHSLIQLLRPAAAGLAALHLCLPCPSLPADLQQLQRQLDTRIRPPHDSTAVTAAAAAAVAAEAAMHPRGGGNRGTAAAASQPRLVRGESVYGSTAQLTGLEQLASLTPGISGRDDTALRGGGASRAESYCLRGARTDAGPASTASALEALDSLLRRRAHRMCVRHRCATPMPLALPLPFPDLFSPVVSLHGDIMLSCDDGGGGRGSGTKVTDAAAGGAGNGLPGSVSTRAAAGAASASAASAALTAVPVGPGGRAAGQGVASVGVLTRLQATSEFMGWVRGVQARWTRGAGAAAGRAVLDAWDVGRDDATEVSDRLHELVGKFAADDDGNHY</sequence>